<dbReference type="EMBL" id="LXQA010009460">
    <property type="protein sequence ID" value="MCH85954.1"/>
    <property type="molecule type" value="Genomic_DNA"/>
</dbReference>
<comment type="caution">
    <text evidence="1">The sequence shown here is derived from an EMBL/GenBank/DDBJ whole genome shotgun (WGS) entry which is preliminary data.</text>
</comment>
<evidence type="ECO:0000313" key="1">
    <source>
        <dbReference type="EMBL" id="MCH85954.1"/>
    </source>
</evidence>
<protein>
    <submittedName>
        <fullName evidence="1">Uncharacterized protein</fullName>
    </submittedName>
</protein>
<keyword evidence="2" id="KW-1185">Reference proteome</keyword>
<name>A0A392MI83_9FABA</name>
<accession>A0A392MI83</accession>
<reference evidence="1 2" key="1">
    <citation type="journal article" date="2018" name="Front. Plant Sci.">
        <title>Red Clover (Trifolium pratense) and Zigzag Clover (T. medium) - A Picture of Genomic Similarities and Differences.</title>
        <authorList>
            <person name="Dluhosova J."/>
            <person name="Istvanek J."/>
            <person name="Nedelnik J."/>
            <person name="Repkova J."/>
        </authorList>
    </citation>
    <scope>NUCLEOTIDE SEQUENCE [LARGE SCALE GENOMIC DNA]</scope>
    <source>
        <strain evidence="2">cv. 10/8</strain>
        <tissue evidence="1">Leaf</tissue>
    </source>
</reference>
<feature type="non-terminal residue" evidence="1">
    <location>
        <position position="1"/>
    </location>
</feature>
<proteinExistence type="predicted"/>
<organism evidence="1 2">
    <name type="scientific">Trifolium medium</name>
    <dbReference type="NCBI Taxonomy" id="97028"/>
    <lineage>
        <taxon>Eukaryota</taxon>
        <taxon>Viridiplantae</taxon>
        <taxon>Streptophyta</taxon>
        <taxon>Embryophyta</taxon>
        <taxon>Tracheophyta</taxon>
        <taxon>Spermatophyta</taxon>
        <taxon>Magnoliopsida</taxon>
        <taxon>eudicotyledons</taxon>
        <taxon>Gunneridae</taxon>
        <taxon>Pentapetalae</taxon>
        <taxon>rosids</taxon>
        <taxon>fabids</taxon>
        <taxon>Fabales</taxon>
        <taxon>Fabaceae</taxon>
        <taxon>Papilionoideae</taxon>
        <taxon>50 kb inversion clade</taxon>
        <taxon>NPAAA clade</taxon>
        <taxon>Hologalegina</taxon>
        <taxon>IRL clade</taxon>
        <taxon>Trifolieae</taxon>
        <taxon>Trifolium</taxon>
    </lineage>
</organism>
<dbReference type="AlphaFoldDB" id="A0A392MI83"/>
<sequence>VHAHTCLFAITAAIFLAHNKLPEQQLVSEQLTVVLPAQADQPVQSQPLDALPFASTIPRAGVVLAVLPVFDVLPVQAAA</sequence>
<gene>
    <name evidence="1" type="ORF">A2U01_0006807</name>
</gene>
<dbReference type="Proteomes" id="UP000265520">
    <property type="component" value="Unassembled WGS sequence"/>
</dbReference>
<evidence type="ECO:0000313" key="2">
    <source>
        <dbReference type="Proteomes" id="UP000265520"/>
    </source>
</evidence>